<keyword evidence="4" id="KW-0285">Flavoprotein</keyword>
<evidence type="ECO:0000256" key="5">
    <source>
        <dbReference type="ARBA" id="ARBA00022827"/>
    </source>
</evidence>
<gene>
    <name evidence="8" type="ORF">CEX98_00025</name>
</gene>
<comment type="similarity">
    <text evidence="3">Belongs to the lysine N(6)-hydroxylase/L-ornithine N(5)-oxygenase family.</text>
</comment>
<organism evidence="8 9">
    <name type="scientific">Pseudoalteromonas piscicida</name>
    <dbReference type="NCBI Taxonomy" id="43662"/>
    <lineage>
        <taxon>Bacteria</taxon>
        <taxon>Pseudomonadati</taxon>
        <taxon>Pseudomonadota</taxon>
        <taxon>Gammaproteobacteria</taxon>
        <taxon>Alteromonadales</taxon>
        <taxon>Pseudoalteromonadaceae</taxon>
        <taxon>Pseudoalteromonas</taxon>
    </lineage>
</organism>
<comment type="caution">
    <text evidence="8">The sequence shown here is derived from an EMBL/GenBank/DDBJ whole genome shotgun (WGS) entry which is preliminary data.</text>
</comment>
<sequence length="434" mass="49151">MNTPSRFSLVGIGFGPSNIALAISLREQGLTDWTKHTLFMERQPEFSWHKNMMLENTHMQISFLKDLVTIRNPKSEFTFINYLHQKNRLADFINLQTFFPSRHEFNDYLAWAASHFKDQTNYGETAFDVQPILENDHVVALQVHSRDVDGKEKVVETENLVVSIGGGGYIPKQFRKLAGDNRVFHSNDYKVAIEANKTAKKIAVIGAGQSAAEIFMDLHGRADDNQVDFVIRANSIKPSDDSPFVNEIFNAEYTDKVFSKSDIEREAFLKEYRQTNYACPDLPLIEQIYGVFYEQKVRSHYRHRFLSSTEVAAVDADENGVHLTLTNRKTGDTKVCTYDAVVLATGYVRDQHKTLLAPLSQYLGDFSVGRDYRIQSTENFKPNIFLQGACESSHGLSDTLLSILAVRSQEIGEVLKQLKSTSTPDITDNVALID</sequence>
<accession>A0A2A5JW45</accession>
<comment type="pathway">
    <text evidence="2">Siderophore biosynthesis.</text>
</comment>
<keyword evidence="7" id="KW-0560">Oxidoreductase</keyword>
<reference evidence="9" key="1">
    <citation type="journal article" date="2019" name="Genome Announc.">
        <title>Draft Genome Sequence of Pseudoalteromonas piscicida Strain 36Y ROTHPW, an Hypersaline Seawater Isolate from the South Coast of Sonora, Mexico.</title>
        <authorList>
            <person name="Sanchez-Diaz R."/>
            <person name="Molina-Garza Z.J."/>
            <person name="Cruz-Suarez L.E."/>
            <person name="Selvin J."/>
            <person name="Kiran G.S."/>
            <person name="Ibarra-Gamez J.C."/>
            <person name="Gomez-Gil B."/>
            <person name="Galaviz-Silva L."/>
        </authorList>
    </citation>
    <scope>NUCLEOTIDE SEQUENCE [LARGE SCALE GENOMIC DNA]</scope>
    <source>
        <strain evidence="9">36Y_RITHPW</strain>
    </source>
</reference>
<keyword evidence="8" id="KW-0503">Monooxygenase</keyword>
<proteinExistence type="inferred from homology"/>
<dbReference type="SUPFAM" id="SSF51905">
    <property type="entry name" value="FAD/NAD(P)-binding domain"/>
    <property type="match status" value="2"/>
</dbReference>
<evidence type="ECO:0000256" key="4">
    <source>
        <dbReference type="ARBA" id="ARBA00022630"/>
    </source>
</evidence>
<evidence type="ECO:0000256" key="2">
    <source>
        <dbReference type="ARBA" id="ARBA00004924"/>
    </source>
</evidence>
<dbReference type="Pfam" id="PF13434">
    <property type="entry name" value="Lys_Orn_oxgnase"/>
    <property type="match status" value="1"/>
</dbReference>
<dbReference type="Proteomes" id="UP000228621">
    <property type="component" value="Unassembled WGS sequence"/>
</dbReference>
<protein>
    <submittedName>
        <fullName evidence="8">Ornithine monooxygenase</fullName>
    </submittedName>
</protein>
<dbReference type="Gene3D" id="3.50.50.60">
    <property type="entry name" value="FAD/NAD(P)-binding domain"/>
    <property type="match status" value="1"/>
</dbReference>
<dbReference type="InterPro" id="IPR025700">
    <property type="entry name" value="Lys/Orn_oxygenase"/>
</dbReference>
<keyword evidence="6" id="KW-0521">NADP</keyword>
<dbReference type="AlphaFoldDB" id="A0A2A5JW45"/>
<name>A0A2A5JW45_PSEO7</name>
<evidence type="ECO:0000256" key="7">
    <source>
        <dbReference type="ARBA" id="ARBA00023002"/>
    </source>
</evidence>
<evidence type="ECO:0000256" key="3">
    <source>
        <dbReference type="ARBA" id="ARBA00007588"/>
    </source>
</evidence>
<comment type="cofactor">
    <cofactor evidence="1">
        <name>FAD</name>
        <dbReference type="ChEBI" id="CHEBI:57692"/>
    </cofactor>
</comment>
<dbReference type="EMBL" id="NKHF01000001">
    <property type="protein sequence ID" value="PCK33703.1"/>
    <property type="molecule type" value="Genomic_DNA"/>
</dbReference>
<dbReference type="GO" id="GO:0006879">
    <property type="term" value="P:intracellular iron ion homeostasis"/>
    <property type="evidence" value="ECO:0007669"/>
    <property type="project" value="TreeGrafter"/>
</dbReference>
<evidence type="ECO:0000313" key="8">
    <source>
        <dbReference type="EMBL" id="PCK33703.1"/>
    </source>
</evidence>
<dbReference type="PANTHER" id="PTHR42802">
    <property type="entry name" value="MONOOXYGENASE"/>
    <property type="match status" value="1"/>
</dbReference>
<keyword evidence="5" id="KW-0274">FAD</keyword>
<dbReference type="PANTHER" id="PTHR42802:SF1">
    <property type="entry name" value="L-ORNITHINE N(5)-MONOOXYGENASE"/>
    <property type="match status" value="1"/>
</dbReference>
<dbReference type="GO" id="GO:0004497">
    <property type="term" value="F:monooxygenase activity"/>
    <property type="evidence" value="ECO:0007669"/>
    <property type="project" value="UniProtKB-KW"/>
</dbReference>
<evidence type="ECO:0000256" key="6">
    <source>
        <dbReference type="ARBA" id="ARBA00022857"/>
    </source>
</evidence>
<dbReference type="RefSeq" id="WP_099640101.1">
    <property type="nucleotide sequence ID" value="NZ_NKHF01000001.1"/>
</dbReference>
<evidence type="ECO:0000256" key="1">
    <source>
        <dbReference type="ARBA" id="ARBA00001974"/>
    </source>
</evidence>
<dbReference type="OrthoDB" id="7527071at2"/>
<evidence type="ECO:0000313" key="9">
    <source>
        <dbReference type="Proteomes" id="UP000228621"/>
    </source>
</evidence>
<dbReference type="InterPro" id="IPR036188">
    <property type="entry name" value="FAD/NAD-bd_sf"/>
</dbReference>
<keyword evidence="9" id="KW-1185">Reference proteome</keyword>